<organism evidence="7 8">
    <name type="scientific">Aphanomyces invadans</name>
    <dbReference type="NCBI Taxonomy" id="157072"/>
    <lineage>
        <taxon>Eukaryota</taxon>
        <taxon>Sar</taxon>
        <taxon>Stramenopiles</taxon>
        <taxon>Oomycota</taxon>
        <taxon>Saprolegniomycetes</taxon>
        <taxon>Saprolegniales</taxon>
        <taxon>Verrucalvaceae</taxon>
        <taxon>Aphanomyces</taxon>
    </lineage>
</organism>
<dbReference type="PANTHER" id="PTHR11802">
    <property type="entry name" value="SERINE PROTEASE FAMILY S10 SERINE CARBOXYPEPTIDASE"/>
    <property type="match status" value="1"/>
</dbReference>
<dbReference type="EMBL" id="QUSY01001415">
    <property type="protein sequence ID" value="RHY25045.1"/>
    <property type="molecule type" value="Genomic_DNA"/>
</dbReference>
<keyword evidence="5" id="KW-0325">Glycoprotein</keyword>
<reference evidence="7 8" key="1">
    <citation type="submission" date="2018-08" db="EMBL/GenBank/DDBJ databases">
        <title>Aphanomyces genome sequencing and annotation.</title>
        <authorList>
            <person name="Minardi D."/>
            <person name="Oidtmann B."/>
            <person name="Van Der Giezen M."/>
            <person name="Studholme D.J."/>
        </authorList>
    </citation>
    <scope>NUCLEOTIDE SEQUENCE [LARGE SCALE GENOMIC DNA]</scope>
    <source>
        <strain evidence="7 8">NJM0002</strain>
    </source>
</reference>
<dbReference type="InterPro" id="IPR001563">
    <property type="entry name" value="Peptidase_S10"/>
</dbReference>
<keyword evidence="3" id="KW-0645">Protease</keyword>
<dbReference type="SUPFAM" id="SSF53474">
    <property type="entry name" value="alpha/beta-Hydrolases"/>
    <property type="match status" value="1"/>
</dbReference>
<proteinExistence type="inferred from homology"/>
<dbReference type="PANTHER" id="PTHR11802:SF113">
    <property type="entry name" value="SERINE CARBOXYPEPTIDASE CTSA-4.1"/>
    <property type="match status" value="1"/>
</dbReference>
<evidence type="ECO:0000313" key="7">
    <source>
        <dbReference type="EMBL" id="RHY25045.1"/>
    </source>
</evidence>
<dbReference type="PRINTS" id="PR00724">
    <property type="entry name" value="CRBOXYPTASEC"/>
</dbReference>
<comment type="similarity">
    <text evidence="1">Belongs to the peptidase S10 family.</text>
</comment>
<sequence>MAATEHTHLVQHPARGKASPWRFILLVAGAAVGGIAVAVFYSIQSSVTTILHATPSGVNKSYCDPSVHHEFGYIKLPHKVNDHYFYSFFESRNDPANDPLVLWLEGGPGSSSTWTLFNMNGPCFIGDDLNSTVPNPHSWTNHANVIWLDQPTGVGFSYGDAQDDDQTEDDVGRNMFEFLRGWLKAHPSYASRPFFVTGQSYGGHYVPAVAHYIVTHQIDLIGINLHGIVIGNGWMDATIQCPTAVDMVASVANQYNISLVSDAEMVQMKQNVELVDAACRACDATHDERTCKTVLAMWEGKLVQPMVTNPPRSVYDVREVCAPICNDHGMAKTGLYLNMPSIQAQLGVKKPYTWNNGTVAMEFSADTAMSVTHFFPPILASGVRVLLYAGDADLMCNWIGIEVWTRALEWPGHAAYNAAPVNDLIVGGEKAGHVQSAANLTFVRVFNSGHGVPVDQPVVGLALIDRFFQNLNVDDAQEKQVEQ</sequence>
<evidence type="ECO:0000256" key="4">
    <source>
        <dbReference type="ARBA" id="ARBA00022801"/>
    </source>
</evidence>
<dbReference type="Proteomes" id="UP000285060">
    <property type="component" value="Unassembled WGS sequence"/>
</dbReference>
<evidence type="ECO:0000313" key="8">
    <source>
        <dbReference type="Proteomes" id="UP000285060"/>
    </source>
</evidence>
<evidence type="ECO:0000256" key="6">
    <source>
        <dbReference type="SAM" id="Phobius"/>
    </source>
</evidence>
<dbReference type="Gene3D" id="1.10.287.410">
    <property type="match status" value="1"/>
</dbReference>
<dbReference type="Pfam" id="PF00450">
    <property type="entry name" value="Peptidase_S10"/>
    <property type="match status" value="1"/>
</dbReference>
<evidence type="ECO:0000256" key="1">
    <source>
        <dbReference type="ARBA" id="ARBA00009431"/>
    </source>
</evidence>
<evidence type="ECO:0008006" key="9">
    <source>
        <dbReference type="Google" id="ProtNLM"/>
    </source>
</evidence>
<evidence type="ECO:0000256" key="5">
    <source>
        <dbReference type="ARBA" id="ARBA00023180"/>
    </source>
</evidence>
<dbReference type="InterPro" id="IPR029058">
    <property type="entry name" value="AB_hydrolase_fold"/>
</dbReference>
<protein>
    <recommendedName>
        <fullName evidence="9">Carboxypeptidase</fullName>
    </recommendedName>
</protein>
<evidence type="ECO:0000256" key="2">
    <source>
        <dbReference type="ARBA" id="ARBA00022645"/>
    </source>
</evidence>
<dbReference type="PROSITE" id="PS00560">
    <property type="entry name" value="CARBOXYPEPT_SER_HIS"/>
    <property type="match status" value="1"/>
</dbReference>
<dbReference type="GO" id="GO:0006508">
    <property type="term" value="P:proteolysis"/>
    <property type="evidence" value="ECO:0007669"/>
    <property type="project" value="UniProtKB-KW"/>
</dbReference>
<dbReference type="GO" id="GO:0004185">
    <property type="term" value="F:serine-type carboxypeptidase activity"/>
    <property type="evidence" value="ECO:0007669"/>
    <property type="project" value="InterPro"/>
</dbReference>
<dbReference type="Gene3D" id="3.40.50.1820">
    <property type="entry name" value="alpha/beta hydrolase"/>
    <property type="match status" value="1"/>
</dbReference>
<keyword evidence="8" id="KW-1185">Reference proteome</keyword>
<name>A0A3R6WGN9_9STRA</name>
<feature type="transmembrane region" description="Helical" evidence="6">
    <location>
        <begin position="21"/>
        <end position="43"/>
    </location>
</feature>
<evidence type="ECO:0000256" key="3">
    <source>
        <dbReference type="ARBA" id="ARBA00022670"/>
    </source>
</evidence>
<dbReference type="VEuPathDB" id="FungiDB:H310_07515"/>
<keyword evidence="6" id="KW-0472">Membrane</keyword>
<keyword evidence="4" id="KW-0378">Hydrolase</keyword>
<keyword evidence="6" id="KW-1133">Transmembrane helix</keyword>
<dbReference type="AlphaFoldDB" id="A0A3R6WGN9"/>
<dbReference type="InterPro" id="IPR033124">
    <property type="entry name" value="Ser_caboxypep_his_AS"/>
</dbReference>
<accession>A0A3R6WGN9</accession>
<comment type="caution">
    <text evidence="7">The sequence shown here is derived from an EMBL/GenBank/DDBJ whole genome shotgun (WGS) entry which is preliminary data.</text>
</comment>
<keyword evidence="2" id="KW-0121">Carboxypeptidase</keyword>
<gene>
    <name evidence="7" type="ORF">DYB32_008539</name>
</gene>
<keyword evidence="6" id="KW-0812">Transmembrane</keyword>